<accession>A0A1H0UUG2</accession>
<dbReference type="Proteomes" id="UP000199159">
    <property type="component" value="Unassembled WGS sequence"/>
</dbReference>
<proteinExistence type="predicted"/>
<organism evidence="1 2">
    <name type="scientific">Litchfieldia salsa</name>
    <dbReference type="NCBI Taxonomy" id="930152"/>
    <lineage>
        <taxon>Bacteria</taxon>
        <taxon>Bacillati</taxon>
        <taxon>Bacillota</taxon>
        <taxon>Bacilli</taxon>
        <taxon>Bacillales</taxon>
        <taxon>Bacillaceae</taxon>
        <taxon>Litchfieldia</taxon>
    </lineage>
</organism>
<dbReference type="Pfam" id="PF13076">
    <property type="entry name" value="Fur_reg_FbpA"/>
    <property type="match status" value="1"/>
</dbReference>
<keyword evidence="2" id="KW-1185">Reference proteome</keyword>
<protein>
    <submittedName>
        <fullName evidence="1">Fur-regulated basic protein A</fullName>
    </submittedName>
</protein>
<dbReference type="OrthoDB" id="2974077at2"/>
<evidence type="ECO:0000313" key="1">
    <source>
        <dbReference type="EMBL" id="SDP69867.1"/>
    </source>
</evidence>
<gene>
    <name evidence="1" type="ORF">SAMN05216565_105180</name>
</gene>
<dbReference type="RefSeq" id="WP_139163090.1">
    <property type="nucleotide sequence ID" value="NZ_FNJU01000005.1"/>
</dbReference>
<dbReference type="EMBL" id="FNJU01000005">
    <property type="protein sequence ID" value="SDP69867.1"/>
    <property type="molecule type" value="Genomic_DNA"/>
</dbReference>
<dbReference type="InterPro" id="IPR025072">
    <property type="entry name" value="Fur_reg_FbpA"/>
</dbReference>
<sequence>MTKYLRNAVEKMKNHYIDKLLESGAYNNYEDQLQSLTLSELIEEYNKISLETNR</sequence>
<name>A0A1H0UUG2_9BACI</name>
<reference evidence="2" key="1">
    <citation type="submission" date="2016-10" db="EMBL/GenBank/DDBJ databases">
        <authorList>
            <person name="Varghese N."/>
            <person name="Submissions S."/>
        </authorList>
    </citation>
    <scope>NUCLEOTIDE SEQUENCE [LARGE SCALE GENOMIC DNA]</scope>
    <source>
        <strain evidence="2">IBRC-M10078</strain>
    </source>
</reference>
<evidence type="ECO:0000313" key="2">
    <source>
        <dbReference type="Proteomes" id="UP000199159"/>
    </source>
</evidence>
<dbReference type="AlphaFoldDB" id="A0A1H0UUG2"/>